<evidence type="ECO:0000313" key="2">
    <source>
        <dbReference type="EMBL" id="MFC6792505.1"/>
    </source>
</evidence>
<sequence length="59" mass="5821">MSESSLMVGLASAFSLCLGVALAARAPAAGLRAKAFETSGGLFLVSGLVLLGSGLPVFH</sequence>
<gene>
    <name evidence="2" type="ORF">ACFQE0_24865</name>
</gene>
<protein>
    <recommendedName>
        <fullName evidence="4">ZIP family metal transporter</fullName>
    </recommendedName>
</protein>
<comment type="caution">
    <text evidence="2">The sequence shown here is derived from an EMBL/GenBank/DDBJ whole genome shotgun (WGS) entry which is preliminary data.</text>
</comment>
<keyword evidence="1" id="KW-1133">Transmembrane helix</keyword>
<proteinExistence type="predicted"/>
<organism evidence="2 3">
    <name type="scientific">Methylobacterium komagatae</name>
    <dbReference type="NCBI Taxonomy" id="374425"/>
    <lineage>
        <taxon>Bacteria</taxon>
        <taxon>Pseudomonadati</taxon>
        <taxon>Pseudomonadota</taxon>
        <taxon>Alphaproteobacteria</taxon>
        <taxon>Hyphomicrobiales</taxon>
        <taxon>Methylobacteriaceae</taxon>
        <taxon>Methylobacterium</taxon>
    </lineage>
</organism>
<dbReference type="RefSeq" id="WP_378974467.1">
    <property type="nucleotide sequence ID" value="NZ_JBHSWN010000001.1"/>
</dbReference>
<dbReference type="EMBL" id="JBHSWN010000001">
    <property type="protein sequence ID" value="MFC6792505.1"/>
    <property type="molecule type" value="Genomic_DNA"/>
</dbReference>
<keyword evidence="1" id="KW-0472">Membrane</keyword>
<evidence type="ECO:0000313" key="3">
    <source>
        <dbReference type="Proteomes" id="UP001596292"/>
    </source>
</evidence>
<feature type="transmembrane region" description="Helical" evidence="1">
    <location>
        <begin position="39"/>
        <end position="58"/>
    </location>
</feature>
<evidence type="ECO:0000256" key="1">
    <source>
        <dbReference type="SAM" id="Phobius"/>
    </source>
</evidence>
<accession>A0ABW2BQN6</accession>
<keyword evidence="1" id="KW-0812">Transmembrane</keyword>
<evidence type="ECO:0008006" key="4">
    <source>
        <dbReference type="Google" id="ProtNLM"/>
    </source>
</evidence>
<name>A0ABW2BQN6_9HYPH</name>
<reference evidence="3" key="1">
    <citation type="journal article" date="2019" name="Int. J. Syst. Evol. Microbiol.">
        <title>The Global Catalogue of Microorganisms (GCM) 10K type strain sequencing project: providing services to taxonomists for standard genome sequencing and annotation.</title>
        <authorList>
            <consortium name="The Broad Institute Genomics Platform"/>
            <consortium name="The Broad Institute Genome Sequencing Center for Infectious Disease"/>
            <person name="Wu L."/>
            <person name="Ma J."/>
        </authorList>
    </citation>
    <scope>NUCLEOTIDE SEQUENCE [LARGE SCALE GENOMIC DNA]</scope>
    <source>
        <strain evidence="3">CCUG 48316</strain>
    </source>
</reference>
<keyword evidence="3" id="KW-1185">Reference proteome</keyword>
<dbReference type="Proteomes" id="UP001596292">
    <property type="component" value="Unassembled WGS sequence"/>
</dbReference>